<evidence type="ECO:0000256" key="8">
    <source>
        <dbReference type="ARBA" id="ARBA00023136"/>
    </source>
</evidence>
<evidence type="ECO:0000256" key="6">
    <source>
        <dbReference type="ARBA" id="ARBA00022840"/>
    </source>
</evidence>
<evidence type="ECO:0000259" key="11">
    <source>
        <dbReference type="PROSITE" id="PS50929"/>
    </source>
</evidence>
<dbReference type="Gene3D" id="1.20.1560.10">
    <property type="entry name" value="ABC transporter type 1, transmembrane domain"/>
    <property type="match status" value="1"/>
</dbReference>
<comment type="subcellular location">
    <subcellularLocation>
        <location evidence="1">Cell membrane</location>
        <topology evidence="1">Multi-pass membrane protein</topology>
    </subcellularLocation>
</comment>
<dbReference type="InterPro" id="IPR017871">
    <property type="entry name" value="ABC_transporter-like_CS"/>
</dbReference>
<dbReference type="Gene3D" id="3.40.50.300">
    <property type="entry name" value="P-loop containing nucleotide triphosphate hydrolases"/>
    <property type="match status" value="1"/>
</dbReference>
<protein>
    <submittedName>
        <fullName evidence="12">ABC transporter ATP-binding protein</fullName>
    </submittedName>
</protein>
<evidence type="ECO:0000256" key="2">
    <source>
        <dbReference type="ARBA" id="ARBA00022448"/>
    </source>
</evidence>
<dbReference type="GO" id="GO:0005524">
    <property type="term" value="F:ATP binding"/>
    <property type="evidence" value="ECO:0007669"/>
    <property type="project" value="UniProtKB-KW"/>
</dbReference>
<dbReference type="InterPro" id="IPR003593">
    <property type="entry name" value="AAA+_ATPase"/>
</dbReference>
<comment type="caution">
    <text evidence="12">The sequence shown here is derived from an EMBL/GenBank/DDBJ whole genome shotgun (WGS) entry which is preliminary data.</text>
</comment>
<dbReference type="PANTHER" id="PTHR43394">
    <property type="entry name" value="ATP-DEPENDENT PERMEASE MDL1, MITOCHONDRIAL"/>
    <property type="match status" value="1"/>
</dbReference>
<dbReference type="InterPro" id="IPR036640">
    <property type="entry name" value="ABC1_TM_sf"/>
</dbReference>
<evidence type="ECO:0000256" key="5">
    <source>
        <dbReference type="ARBA" id="ARBA00022741"/>
    </source>
</evidence>
<keyword evidence="4 9" id="KW-0812">Transmembrane</keyword>
<keyword evidence="5" id="KW-0547">Nucleotide-binding</keyword>
<evidence type="ECO:0000256" key="1">
    <source>
        <dbReference type="ARBA" id="ARBA00004651"/>
    </source>
</evidence>
<dbReference type="CDD" id="cd18544">
    <property type="entry name" value="ABC_6TM_TmrA_like"/>
    <property type="match status" value="1"/>
</dbReference>
<feature type="transmembrane region" description="Helical" evidence="9">
    <location>
        <begin position="47"/>
        <end position="67"/>
    </location>
</feature>
<evidence type="ECO:0000256" key="4">
    <source>
        <dbReference type="ARBA" id="ARBA00022692"/>
    </source>
</evidence>
<dbReference type="EMBL" id="PXYW01000003">
    <property type="protein sequence ID" value="PSR35153.1"/>
    <property type="molecule type" value="Genomic_DNA"/>
</dbReference>
<feature type="transmembrane region" description="Helical" evidence="9">
    <location>
        <begin position="168"/>
        <end position="189"/>
    </location>
</feature>
<dbReference type="PROSITE" id="PS50893">
    <property type="entry name" value="ABC_TRANSPORTER_2"/>
    <property type="match status" value="1"/>
</dbReference>
<evidence type="ECO:0000259" key="10">
    <source>
        <dbReference type="PROSITE" id="PS50893"/>
    </source>
</evidence>
<dbReference type="Proteomes" id="UP000242972">
    <property type="component" value="Unassembled WGS sequence"/>
</dbReference>
<accession>A0A2T2XKY1</accession>
<proteinExistence type="predicted"/>
<evidence type="ECO:0000256" key="9">
    <source>
        <dbReference type="SAM" id="Phobius"/>
    </source>
</evidence>
<dbReference type="InterPro" id="IPR039421">
    <property type="entry name" value="Type_1_exporter"/>
</dbReference>
<dbReference type="GO" id="GO:0016887">
    <property type="term" value="F:ATP hydrolysis activity"/>
    <property type="evidence" value="ECO:0007669"/>
    <property type="project" value="InterPro"/>
</dbReference>
<keyword evidence="7 9" id="KW-1133">Transmembrane helix</keyword>
<dbReference type="FunFam" id="3.40.50.300:FF:000221">
    <property type="entry name" value="Multidrug ABC transporter ATP-binding protein"/>
    <property type="match status" value="1"/>
</dbReference>
<dbReference type="PANTHER" id="PTHR43394:SF1">
    <property type="entry name" value="ATP-BINDING CASSETTE SUB-FAMILY B MEMBER 10, MITOCHONDRIAL"/>
    <property type="match status" value="1"/>
</dbReference>
<feature type="domain" description="ABC transmembrane type-1" evidence="11">
    <location>
        <begin position="52"/>
        <end position="336"/>
    </location>
</feature>
<dbReference type="Pfam" id="PF00005">
    <property type="entry name" value="ABC_tran"/>
    <property type="match status" value="1"/>
</dbReference>
<feature type="transmembrane region" description="Helical" evidence="9">
    <location>
        <begin position="287"/>
        <end position="314"/>
    </location>
</feature>
<evidence type="ECO:0000256" key="7">
    <source>
        <dbReference type="ARBA" id="ARBA00022989"/>
    </source>
</evidence>
<evidence type="ECO:0000256" key="3">
    <source>
        <dbReference type="ARBA" id="ARBA00022475"/>
    </source>
</evidence>
<dbReference type="PROSITE" id="PS50929">
    <property type="entry name" value="ABC_TM1F"/>
    <property type="match status" value="1"/>
</dbReference>
<reference evidence="12 13" key="1">
    <citation type="journal article" date="2014" name="BMC Genomics">
        <title>Comparison of environmental and isolate Sulfobacillus genomes reveals diverse carbon, sulfur, nitrogen, and hydrogen metabolisms.</title>
        <authorList>
            <person name="Justice N.B."/>
            <person name="Norman A."/>
            <person name="Brown C.T."/>
            <person name="Singh A."/>
            <person name="Thomas B.C."/>
            <person name="Banfield J.F."/>
        </authorList>
    </citation>
    <scope>NUCLEOTIDE SEQUENCE [LARGE SCALE GENOMIC DNA]</scope>
    <source>
        <strain evidence="12">AMDSBA4</strain>
    </source>
</reference>
<gene>
    <name evidence="12" type="ORF">C7B46_01720</name>
</gene>
<feature type="domain" description="ABC transporter" evidence="10">
    <location>
        <begin position="371"/>
        <end position="605"/>
    </location>
</feature>
<keyword evidence="3" id="KW-1003">Cell membrane</keyword>
<name>A0A2T2XKY1_9FIRM</name>
<dbReference type="PROSITE" id="PS00211">
    <property type="entry name" value="ABC_TRANSPORTER_1"/>
    <property type="match status" value="1"/>
</dbReference>
<evidence type="ECO:0000313" key="12">
    <source>
        <dbReference type="EMBL" id="PSR35153.1"/>
    </source>
</evidence>
<keyword evidence="6 12" id="KW-0067">ATP-binding</keyword>
<dbReference type="Pfam" id="PF00664">
    <property type="entry name" value="ABC_membrane"/>
    <property type="match status" value="1"/>
</dbReference>
<feature type="transmembrane region" description="Helical" evidence="9">
    <location>
        <begin position="87"/>
        <end position="110"/>
    </location>
</feature>
<dbReference type="SUPFAM" id="SSF52540">
    <property type="entry name" value="P-loop containing nucleoside triphosphate hydrolases"/>
    <property type="match status" value="1"/>
</dbReference>
<dbReference type="CDD" id="cd03254">
    <property type="entry name" value="ABCC_Glucan_exporter_like"/>
    <property type="match status" value="1"/>
</dbReference>
<dbReference type="GO" id="GO:0015421">
    <property type="term" value="F:ABC-type oligopeptide transporter activity"/>
    <property type="evidence" value="ECO:0007669"/>
    <property type="project" value="TreeGrafter"/>
</dbReference>
<sequence>MEPLKTCFPAREVFILICIAFKPKEALILAKTSGSPLRELMIYAKPYRILFIGIVGLVVVYNLTQVIQPYLVKVAIDRYLLVRHAHLAPIAEIGLAYLIITLIGLVANLFQTRLVASAGQKIVRQIRIDLFTHIESLSMKYFETHDTGRLLTNVSSDTTRISQFFTQFLLSVIRDGLTIVLVMGAMLILNWKLGLMAAIVVPIIVVISSAFRPHLRKSYNTTRSRLSRLIGFVAENLTGMRIVQVFHQEQKQLQAFNNLNYPYQEASIAEYKWDILFNRSFDLLGNLAVAFVAWLGGLAVMHHTIQLGVLYAFISYIQQFFSPINSLTQNWNTLQSSMISAERVSNVLATPPALSDPQNPIIPDPTSPGAITFEHVGFYYDPAQPVLQNISFSVKPGQFIGIAGETGAGKSTLISLLGRFYDVVEGKIQVDGIDIRDMRQADLHQLIAVVQQEVHLYSGTIADNIRLFRDDITMEQIEAAAIATGADTFIRNLPNGYHTWLTPRGSNLSAGQRQLLAFARTVVLNPKILVLDEATANIDAVTELAVQAGLMEIASNRTTIVIAHRLSTIRHADCIYVMANGHIVEHGSHEQLLALRGHYSEMIQKASLTDQSEQFA</sequence>
<organism evidence="12 13">
    <name type="scientific">Sulfobacillus benefaciens</name>
    <dbReference type="NCBI Taxonomy" id="453960"/>
    <lineage>
        <taxon>Bacteria</taxon>
        <taxon>Bacillati</taxon>
        <taxon>Bacillota</taxon>
        <taxon>Clostridia</taxon>
        <taxon>Eubacteriales</taxon>
        <taxon>Clostridiales Family XVII. Incertae Sedis</taxon>
        <taxon>Sulfobacillus</taxon>
    </lineage>
</organism>
<dbReference type="InterPro" id="IPR011527">
    <property type="entry name" value="ABC1_TM_dom"/>
</dbReference>
<evidence type="ECO:0000313" key="13">
    <source>
        <dbReference type="Proteomes" id="UP000242972"/>
    </source>
</evidence>
<dbReference type="AlphaFoldDB" id="A0A2T2XKY1"/>
<keyword evidence="8 9" id="KW-0472">Membrane</keyword>
<keyword evidence="2" id="KW-0813">Transport</keyword>
<dbReference type="SUPFAM" id="SSF90123">
    <property type="entry name" value="ABC transporter transmembrane region"/>
    <property type="match status" value="1"/>
</dbReference>
<dbReference type="InterPro" id="IPR003439">
    <property type="entry name" value="ABC_transporter-like_ATP-bd"/>
</dbReference>
<feature type="transmembrane region" description="Helical" evidence="9">
    <location>
        <begin position="195"/>
        <end position="215"/>
    </location>
</feature>
<dbReference type="InterPro" id="IPR027417">
    <property type="entry name" value="P-loop_NTPase"/>
</dbReference>
<dbReference type="SMART" id="SM00382">
    <property type="entry name" value="AAA"/>
    <property type="match status" value="1"/>
</dbReference>
<dbReference type="GO" id="GO:0005886">
    <property type="term" value="C:plasma membrane"/>
    <property type="evidence" value="ECO:0007669"/>
    <property type="project" value="UniProtKB-SubCell"/>
</dbReference>